<reference evidence="2" key="1">
    <citation type="submission" date="2021-01" db="EMBL/GenBank/DDBJ databases">
        <authorList>
            <person name="Corre E."/>
            <person name="Pelletier E."/>
            <person name="Niang G."/>
            <person name="Scheremetjew M."/>
            <person name="Finn R."/>
            <person name="Kale V."/>
            <person name="Holt S."/>
            <person name="Cochrane G."/>
            <person name="Meng A."/>
            <person name="Brown T."/>
            <person name="Cohen L."/>
        </authorList>
    </citation>
    <scope>NUCLEOTIDE SEQUENCE</scope>
    <source>
        <strain evidence="2">RCC1130</strain>
    </source>
</reference>
<protein>
    <submittedName>
        <fullName evidence="2">Uncharacterized protein</fullName>
    </submittedName>
</protein>
<proteinExistence type="predicted"/>
<dbReference type="PANTHER" id="PTHR43658:SF8">
    <property type="entry name" value="17-BETA-HYDROXYSTEROID DEHYDROGENASE 14-RELATED"/>
    <property type="match status" value="1"/>
</dbReference>
<organism evidence="2">
    <name type="scientific">Calcidiscus leptoporus</name>
    <dbReference type="NCBI Taxonomy" id="127549"/>
    <lineage>
        <taxon>Eukaryota</taxon>
        <taxon>Haptista</taxon>
        <taxon>Haptophyta</taxon>
        <taxon>Prymnesiophyceae</taxon>
        <taxon>Coccolithales</taxon>
        <taxon>Calcidiscaceae</taxon>
        <taxon>Calcidiscus</taxon>
    </lineage>
</organism>
<dbReference type="GO" id="GO:0005739">
    <property type="term" value="C:mitochondrion"/>
    <property type="evidence" value="ECO:0007669"/>
    <property type="project" value="TreeGrafter"/>
</dbReference>
<name>A0A7S0J8B2_9EUKA</name>
<sequence>MIKSLAAEWGRYGFRFVGIAPGPIPTKGAFSRLDPSGRFEKAMLDMIPANRAGEVEEIANLTAYLCSDYAAWISGQIITLDGGETALNSGEFNQLRQVTSQEWDMMEKMIRGVNKKKTDDIDRDGAAA</sequence>
<dbReference type="AlphaFoldDB" id="A0A7S0J8B2"/>
<gene>
    <name evidence="2" type="ORF">CLEP1334_LOCUS19334</name>
</gene>
<dbReference type="PRINTS" id="PR00081">
    <property type="entry name" value="GDHRDH"/>
</dbReference>
<accession>A0A7S0J8B2</accession>
<dbReference type="SUPFAM" id="SSF51735">
    <property type="entry name" value="NAD(P)-binding Rossmann-fold domains"/>
    <property type="match status" value="1"/>
</dbReference>
<dbReference type="EMBL" id="HBER01038192">
    <property type="protein sequence ID" value="CAD8544047.1"/>
    <property type="molecule type" value="Transcribed_RNA"/>
</dbReference>
<dbReference type="Gene3D" id="3.40.50.720">
    <property type="entry name" value="NAD(P)-binding Rossmann-like Domain"/>
    <property type="match status" value="1"/>
</dbReference>
<dbReference type="InterPro" id="IPR002347">
    <property type="entry name" value="SDR_fam"/>
</dbReference>
<dbReference type="PANTHER" id="PTHR43658">
    <property type="entry name" value="SHORT-CHAIN DEHYDROGENASE/REDUCTASE"/>
    <property type="match status" value="1"/>
</dbReference>
<dbReference type="InterPro" id="IPR036291">
    <property type="entry name" value="NAD(P)-bd_dom_sf"/>
</dbReference>
<evidence type="ECO:0000256" key="1">
    <source>
        <dbReference type="ARBA" id="ARBA00023002"/>
    </source>
</evidence>
<dbReference type="GO" id="GO:0008670">
    <property type="term" value="F:2,4-dienoyl-CoA reductase (NADPH) activity"/>
    <property type="evidence" value="ECO:0007669"/>
    <property type="project" value="TreeGrafter"/>
</dbReference>
<evidence type="ECO:0000313" key="2">
    <source>
        <dbReference type="EMBL" id="CAD8544047.1"/>
    </source>
</evidence>
<keyword evidence="1" id="KW-0560">Oxidoreductase</keyword>
<dbReference type="GO" id="GO:0006635">
    <property type="term" value="P:fatty acid beta-oxidation"/>
    <property type="evidence" value="ECO:0007669"/>
    <property type="project" value="TreeGrafter"/>
</dbReference>
<dbReference type="Pfam" id="PF13561">
    <property type="entry name" value="adh_short_C2"/>
    <property type="match status" value="1"/>
</dbReference>